<dbReference type="InterPro" id="IPR022090">
    <property type="entry name" value="DUF3634"/>
</dbReference>
<evidence type="ECO:0000313" key="2">
    <source>
        <dbReference type="Proteomes" id="UP001629953"/>
    </source>
</evidence>
<gene>
    <name evidence="1" type="ORF">ABUE30_02270</name>
</gene>
<sequence>MIGLYLMLLGGALLIGYWRSLGRYTFVLLIETDKVRILKGHVPESFLTLCQTVSRLTPVKHRIIIRGDRHDGQLRLTFSREVDECMRQQLRHQFPYSAYGIAQLDWRIPRRHE</sequence>
<name>A0ABW9G2J7_9GAMM</name>
<reference evidence="1 2" key="1">
    <citation type="journal article" date="2013" name="Int. J. Syst. Evol. Microbiol.">
        <title>Celerinatantimonas yamalensis sp. nov., a cold-adapted diazotrophic bacterium from a cold permafrost brine.</title>
        <authorList>
            <person name="Shcherbakova V."/>
            <person name="Chuvilskaya N."/>
            <person name="Rivkina E."/>
            <person name="Demidov N."/>
            <person name="Uchaeva V."/>
            <person name="Suetin S."/>
            <person name="Suzina N."/>
            <person name="Gilichinsky D."/>
        </authorList>
    </citation>
    <scope>NUCLEOTIDE SEQUENCE [LARGE SCALE GENOMIC DNA]</scope>
    <source>
        <strain evidence="1 2">C7</strain>
    </source>
</reference>
<dbReference type="Proteomes" id="UP001629953">
    <property type="component" value="Unassembled WGS sequence"/>
</dbReference>
<organism evidence="1 2">
    <name type="scientific">Celerinatantimonas yamalensis</name>
    <dbReference type="NCBI Taxonomy" id="559956"/>
    <lineage>
        <taxon>Bacteria</taxon>
        <taxon>Pseudomonadati</taxon>
        <taxon>Pseudomonadota</taxon>
        <taxon>Gammaproteobacteria</taxon>
        <taxon>Celerinatantimonadaceae</taxon>
        <taxon>Celerinatantimonas</taxon>
    </lineage>
</organism>
<proteinExistence type="predicted"/>
<keyword evidence="2" id="KW-1185">Reference proteome</keyword>
<dbReference type="Pfam" id="PF12321">
    <property type="entry name" value="DUF3634"/>
    <property type="match status" value="1"/>
</dbReference>
<accession>A0ABW9G2J7</accession>
<comment type="caution">
    <text evidence="1">The sequence shown here is derived from an EMBL/GenBank/DDBJ whole genome shotgun (WGS) entry which is preliminary data.</text>
</comment>
<dbReference type="RefSeq" id="WP_408622052.1">
    <property type="nucleotide sequence ID" value="NZ_JBEQCT010000001.1"/>
</dbReference>
<dbReference type="EMBL" id="JBEQCT010000001">
    <property type="protein sequence ID" value="MFM2483900.1"/>
    <property type="molecule type" value="Genomic_DNA"/>
</dbReference>
<protein>
    <submittedName>
        <fullName evidence="1">DUF3634 family protein</fullName>
    </submittedName>
</protein>
<evidence type="ECO:0000313" key="1">
    <source>
        <dbReference type="EMBL" id="MFM2483900.1"/>
    </source>
</evidence>